<organism evidence="8 9">
    <name type="scientific">Apiospora hydei</name>
    <dbReference type="NCBI Taxonomy" id="1337664"/>
    <lineage>
        <taxon>Eukaryota</taxon>
        <taxon>Fungi</taxon>
        <taxon>Dikarya</taxon>
        <taxon>Ascomycota</taxon>
        <taxon>Pezizomycotina</taxon>
        <taxon>Sordariomycetes</taxon>
        <taxon>Xylariomycetidae</taxon>
        <taxon>Amphisphaeriales</taxon>
        <taxon>Apiosporaceae</taxon>
        <taxon>Apiospora</taxon>
    </lineage>
</organism>
<dbReference type="RefSeq" id="XP_066667813.1">
    <property type="nucleotide sequence ID" value="XM_066812471.1"/>
</dbReference>
<evidence type="ECO:0000256" key="1">
    <source>
        <dbReference type="ARBA" id="ARBA00004141"/>
    </source>
</evidence>
<name>A0ABR1WA19_9PEZI</name>
<accession>A0ABR1WA19</accession>
<comment type="subcellular location">
    <subcellularLocation>
        <location evidence="1">Membrane</location>
        <topology evidence="1">Multi-pass membrane protein</topology>
    </subcellularLocation>
</comment>
<keyword evidence="4 5" id="KW-0472">Membrane</keyword>
<dbReference type="Pfam" id="PF01061">
    <property type="entry name" value="ABC2_membrane"/>
    <property type="match status" value="1"/>
</dbReference>
<evidence type="ECO:0000256" key="5">
    <source>
        <dbReference type="SAM" id="Phobius"/>
    </source>
</evidence>
<dbReference type="InterPro" id="IPR013525">
    <property type="entry name" value="ABC2_TM"/>
</dbReference>
<protein>
    <submittedName>
        <fullName evidence="8">ABC-2 type transporter domain-containing protein</fullName>
    </submittedName>
</protein>
<keyword evidence="6" id="KW-0732">Signal</keyword>
<evidence type="ECO:0000259" key="7">
    <source>
        <dbReference type="Pfam" id="PF01061"/>
    </source>
</evidence>
<reference evidence="8 9" key="1">
    <citation type="submission" date="2023-01" db="EMBL/GenBank/DDBJ databases">
        <title>Analysis of 21 Apiospora genomes using comparative genomics revels a genus with tremendous synthesis potential of carbohydrate active enzymes and secondary metabolites.</title>
        <authorList>
            <person name="Sorensen T."/>
        </authorList>
    </citation>
    <scope>NUCLEOTIDE SEQUENCE [LARGE SCALE GENOMIC DNA]</scope>
    <source>
        <strain evidence="8 9">CBS 114990</strain>
    </source>
</reference>
<evidence type="ECO:0000313" key="8">
    <source>
        <dbReference type="EMBL" id="KAK8080338.1"/>
    </source>
</evidence>
<dbReference type="GeneID" id="92045531"/>
<keyword evidence="2 5" id="KW-0812">Transmembrane</keyword>
<dbReference type="Proteomes" id="UP001433268">
    <property type="component" value="Unassembled WGS sequence"/>
</dbReference>
<sequence>MTFLLIWLFNLWANTLSQAFGVGIEHAETVVQAAMLCFWLSLVFCGVLVPPDTLPGFWIFLYRVSPLTYLIEGLAGAGLADLKLSCSEIETLHLQVPEDGQDLSCGQYLASYSTIAHGYVVNPEERPDCLYCPVGNANTVLQTFEMNAAEPWRDVGFMAAYVLFNILATFLIYWLARVPRRWKGNPTNVEVDLDI</sequence>
<evidence type="ECO:0000256" key="3">
    <source>
        <dbReference type="ARBA" id="ARBA00022989"/>
    </source>
</evidence>
<feature type="chain" id="PRO_5047363993" evidence="6">
    <location>
        <begin position="20"/>
        <end position="195"/>
    </location>
</feature>
<keyword evidence="3 5" id="KW-1133">Transmembrane helix</keyword>
<evidence type="ECO:0000256" key="4">
    <source>
        <dbReference type="ARBA" id="ARBA00023136"/>
    </source>
</evidence>
<feature type="domain" description="ABC-2 type transporter transmembrane" evidence="7">
    <location>
        <begin position="2"/>
        <end position="75"/>
    </location>
</feature>
<comment type="caution">
    <text evidence="8">The sequence shown here is derived from an EMBL/GenBank/DDBJ whole genome shotgun (WGS) entry which is preliminary data.</text>
</comment>
<keyword evidence="9" id="KW-1185">Reference proteome</keyword>
<evidence type="ECO:0000313" key="9">
    <source>
        <dbReference type="Proteomes" id="UP001433268"/>
    </source>
</evidence>
<evidence type="ECO:0000256" key="6">
    <source>
        <dbReference type="SAM" id="SignalP"/>
    </source>
</evidence>
<feature type="signal peptide" evidence="6">
    <location>
        <begin position="1"/>
        <end position="19"/>
    </location>
</feature>
<gene>
    <name evidence="8" type="ORF">PG997_008156</name>
</gene>
<evidence type="ECO:0000256" key="2">
    <source>
        <dbReference type="ARBA" id="ARBA00022692"/>
    </source>
</evidence>
<dbReference type="EMBL" id="JAQQWN010000006">
    <property type="protein sequence ID" value="KAK8080338.1"/>
    <property type="molecule type" value="Genomic_DNA"/>
</dbReference>
<feature type="transmembrane region" description="Helical" evidence="5">
    <location>
        <begin position="155"/>
        <end position="176"/>
    </location>
</feature>
<feature type="transmembrane region" description="Helical" evidence="5">
    <location>
        <begin position="29"/>
        <end position="49"/>
    </location>
</feature>
<proteinExistence type="predicted"/>